<evidence type="ECO:0000313" key="21">
    <source>
        <dbReference type="Proteomes" id="UP000018468"/>
    </source>
</evidence>
<dbReference type="FunCoup" id="W5NFR3">
    <property type="interactions" value="594"/>
</dbReference>
<dbReference type="InterPro" id="IPR001881">
    <property type="entry name" value="EGF-like_Ca-bd_dom"/>
</dbReference>
<dbReference type="PROSITE" id="PS51220">
    <property type="entry name" value="NIDO"/>
    <property type="match status" value="1"/>
</dbReference>
<keyword evidence="9" id="KW-0130">Cell adhesion</keyword>
<dbReference type="CDD" id="cd00255">
    <property type="entry name" value="nidG2"/>
    <property type="match status" value="1"/>
</dbReference>
<dbReference type="PROSITE" id="PS50026">
    <property type="entry name" value="EGF_3"/>
    <property type="match status" value="3"/>
</dbReference>
<keyword evidence="2" id="KW-0964">Secreted</keyword>
<feature type="domain" description="EGF-like" evidence="16">
    <location>
        <begin position="810"/>
        <end position="848"/>
    </location>
</feature>
<dbReference type="CDD" id="cd00191">
    <property type="entry name" value="TY"/>
    <property type="match status" value="1"/>
</dbReference>
<dbReference type="InterPro" id="IPR036857">
    <property type="entry name" value="Thyroglobulin_1_sf"/>
</dbReference>
<organism evidence="20 21">
    <name type="scientific">Lepisosteus oculatus</name>
    <name type="common">Spotted gar</name>
    <dbReference type="NCBI Taxonomy" id="7918"/>
    <lineage>
        <taxon>Eukaryota</taxon>
        <taxon>Metazoa</taxon>
        <taxon>Chordata</taxon>
        <taxon>Craniata</taxon>
        <taxon>Vertebrata</taxon>
        <taxon>Euteleostomi</taxon>
        <taxon>Actinopterygii</taxon>
        <taxon>Neopterygii</taxon>
        <taxon>Holostei</taxon>
        <taxon>Semionotiformes</taxon>
        <taxon>Lepisosteidae</taxon>
        <taxon>Lepisosteus</taxon>
    </lineage>
</organism>
<dbReference type="Gene3D" id="2.40.155.10">
    <property type="entry name" value="Green fluorescent protein"/>
    <property type="match status" value="1"/>
</dbReference>
<evidence type="ECO:0000256" key="14">
    <source>
        <dbReference type="SAM" id="MobiDB-lite"/>
    </source>
</evidence>
<dbReference type="SMART" id="SM00682">
    <property type="entry name" value="G2F"/>
    <property type="match status" value="1"/>
</dbReference>
<dbReference type="InParanoid" id="W5NFR3"/>
<dbReference type="InterPro" id="IPR000152">
    <property type="entry name" value="EGF-type_Asp/Asn_hydroxyl_site"/>
</dbReference>
<evidence type="ECO:0000256" key="2">
    <source>
        <dbReference type="ARBA" id="ARBA00022525"/>
    </source>
</evidence>
<dbReference type="InterPro" id="IPR000716">
    <property type="entry name" value="Thyroglobulin_1"/>
</dbReference>
<dbReference type="PROSITE" id="PS00484">
    <property type="entry name" value="THYROGLOBULIN_1_1"/>
    <property type="match status" value="1"/>
</dbReference>
<keyword evidence="21" id="KW-1185">Reference proteome</keyword>
<dbReference type="Bgee" id="ENSLOCG00000015814">
    <property type="expression patterns" value="Expressed in liver and 13 other cell types or tissues"/>
</dbReference>
<sequence length="1256" mass="138699">RMGCTTRCKGWLLGLALLWLAVCTGGVSRRELFQYGEGAGDQLLERGDDTSLEFALDKPLMFYDGKFSSVHINTNGFIATSQPTSEREYLDSFPPSFGMVAMFLADLDTSDGVGKVFVRQDASPNTLQLAAAHINRAFPYDEKFTPTHTLVVTWEDVAAYQEHTRGDGLDSKRNTFQAILASGEKSTYAILLYPRDGLQFSSTRSKGTDTDRPARVAFSKGLQRYLIWSYRPGPYYEITTSSEESVRDLYELTNSGKRGVWVYEIGTTPYFSNVAPGEVEEIPTEVPLENPQGGYDDEVPETRVDPGPRREEEQQVLEYPPYQPYPHQPAVENPDSSPYEGRLERPALSTPEDPAPVDTYAEPIPVQPVQFRPQYPQEIGQARQPLYPIDNARVVVVDGDLEVDANVFTYNSETCANSRQKCSNFADCRDYPTGYCCHCRPGYYGNGKHCVAEGRKPQRMNGKVNGRLFVGSSPSQVVLSNNDLHSYVVANDGRAYVAISTIPRSLGPSLLPLSSLGGVIGWAFALEAPGHENGFSVVGGEFTRQAEVTFLPGNEKVTIRQEFKGIDEHDHLVVSTDVEGRLPEIPEGASVQIEPYSEIYHYSSQMITSSSTRDYTVTLGDGSTYTRSYQWRQTIFFQSCPHDEASRATPATQQLSVDQIFVMYDADTQLIRYAMSNKIGSLHGGGEEENACFTGRHGCDTNAACRPGQGNQFTCECATGFRGDGHRCYDVERTRTSPRLREAVTRSPGAFMNYFYTSFCRTARNEHNSVQKGWWQLLLHCSVICDLSNSCLFVCTKAPKYEAGRSLLTDIDECQPGRCHPNADCYNTPGSYRCQCRPGFYGDGSQCTPDIAVPEKTRCERERDRLLGSSSSAFGPRGPRPVPGQYIPTCDSLGNYTPLQCHGSTGHCWCVNRHGDEIPGTRAGPGATPTYCVISSTPSPPLGPTPRPDVHPLPPGTHLLFAQSSRIEFVPLEGHSMKKGDAKALLHLPDTVRVFDVVLWCSTFLVFATVFLNALGKAKICISAVLKLQLQFLQFNPVPSPSGVELDLKCVCKLLFLTMTHEASGSQSQQAAVFCHSDRVQIVRDAFGLCQRGFREHIPYIFSVGLVTEVNKTLKDDLGLPNGLTYDPYSSLLCWADAGTRKVECMNPTQTNRRKILEGIQYPLLLVVNGANFKLLDLRMDAVVAADRTLGRESEEFQPQKRSRLYGIATAYSQCPAGQNYCSVNNGGCTHLSNPSGRSCLCPDNVVGVGCVESSF</sequence>
<feature type="domain" description="Nidogen G2 beta-barrel" evidence="17">
    <location>
        <begin position="456"/>
        <end position="689"/>
    </location>
</feature>
<evidence type="ECO:0000256" key="1">
    <source>
        <dbReference type="ARBA" id="ARBA00004302"/>
    </source>
</evidence>
<dbReference type="Gene3D" id="2.10.25.10">
    <property type="entry name" value="Laminin"/>
    <property type="match status" value="2"/>
</dbReference>
<keyword evidence="4 12" id="KW-0245">EGF-like domain</keyword>
<dbReference type="InterPro" id="IPR009017">
    <property type="entry name" value="GFP"/>
</dbReference>
<dbReference type="AlphaFoldDB" id="W5NFR3"/>
<dbReference type="InterPro" id="IPR024731">
    <property type="entry name" value="NELL2-like_EGF"/>
</dbReference>
<dbReference type="PANTHER" id="PTHR46513:SF6">
    <property type="entry name" value="NIDOGEN-1"/>
    <property type="match status" value="1"/>
</dbReference>
<keyword evidence="10 13" id="KW-1015">Disulfide bond</keyword>
<dbReference type="STRING" id="7918.ENSLOCP00000019472"/>
<evidence type="ECO:0000256" key="10">
    <source>
        <dbReference type="ARBA" id="ARBA00023157"/>
    </source>
</evidence>
<dbReference type="Pfam" id="PF12947">
    <property type="entry name" value="EGF_3"/>
    <property type="match status" value="2"/>
</dbReference>
<feature type="domain" description="EGF-like" evidence="16">
    <location>
        <begin position="411"/>
        <end position="451"/>
    </location>
</feature>
<keyword evidence="3" id="KW-0272">Extracellular matrix</keyword>
<dbReference type="InterPro" id="IPR003886">
    <property type="entry name" value="NIDO_dom"/>
</dbReference>
<dbReference type="HOGENOM" id="CLU_003163_1_0_1"/>
<evidence type="ECO:0000256" key="9">
    <source>
        <dbReference type="ARBA" id="ARBA00022889"/>
    </source>
</evidence>
<dbReference type="EMBL" id="AHAT01034946">
    <property type="status" value="NOT_ANNOTATED_CDS"/>
    <property type="molecule type" value="Genomic_DNA"/>
</dbReference>
<keyword evidence="11" id="KW-0325">Glycoprotein</keyword>
<dbReference type="eggNOG" id="KOG1214">
    <property type="taxonomic scope" value="Eukaryota"/>
</dbReference>
<dbReference type="EMBL" id="AHAT01034949">
    <property type="status" value="NOT_ANNOTATED_CDS"/>
    <property type="molecule type" value="Genomic_DNA"/>
</dbReference>
<keyword evidence="6" id="KW-0677">Repeat</keyword>
<dbReference type="InterPro" id="IPR011042">
    <property type="entry name" value="6-blade_b-propeller_TolB-like"/>
</dbReference>
<dbReference type="PROSITE" id="PS50993">
    <property type="entry name" value="NIDOGEN_G2"/>
    <property type="match status" value="1"/>
</dbReference>
<proteinExistence type="predicted"/>
<dbReference type="SMART" id="SM00135">
    <property type="entry name" value="LY"/>
    <property type="match status" value="1"/>
</dbReference>
<dbReference type="EMBL" id="AHAT01034944">
    <property type="status" value="NOT_ANNOTATED_CDS"/>
    <property type="molecule type" value="Genomic_DNA"/>
</dbReference>
<dbReference type="GeneTree" id="ENSGT00940000156318"/>
<dbReference type="GO" id="GO:0030855">
    <property type="term" value="P:epithelial cell differentiation"/>
    <property type="evidence" value="ECO:0007669"/>
    <property type="project" value="UniProtKB-ARBA"/>
</dbReference>
<dbReference type="InterPro" id="IPR006605">
    <property type="entry name" value="G2_nidogen/fibulin_G2F"/>
</dbReference>
<feature type="domain" description="EGF-like" evidence="16">
    <location>
        <begin position="688"/>
        <end position="729"/>
    </location>
</feature>
<dbReference type="PROSITE" id="PS00022">
    <property type="entry name" value="EGF_1"/>
    <property type="match status" value="1"/>
</dbReference>
<dbReference type="SUPFAM" id="SSF57610">
    <property type="entry name" value="Thyroglobulin type-1 domain"/>
    <property type="match status" value="1"/>
</dbReference>
<reference evidence="21" key="1">
    <citation type="submission" date="2011-12" db="EMBL/GenBank/DDBJ databases">
        <title>The Draft Genome of Lepisosteus oculatus.</title>
        <authorList>
            <consortium name="The Broad Institute Genome Assembly &amp; Analysis Group"/>
            <consortium name="Computational R&amp;D Group"/>
            <consortium name="and Sequencing Platform"/>
            <person name="Di Palma F."/>
            <person name="Alfoldi J."/>
            <person name="Johnson J."/>
            <person name="Berlin A."/>
            <person name="Gnerre S."/>
            <person name="Jaffe D."/>
            <person name="MacCallum I."/>
            <person name="Young S."/>
            <person name="Walker B.J."/>
            <person name="Lander E.S."/>
            <person name="Lindblad-Toh K."/>
        </authorList>
    </citation>
    <scope>NUCLEOTIDE SEQUENCE [LARGE SCALE GENOMIC DNA]</scope>
</reference>
<feature type="compositionally biased region" description="Basic and acidic residues" evidence="14">
    <location>
        <begin position="300"/>
        <end position="313"/>
    </location>
</feature>
<dbReference type="InterPro" id="IPR000742">
    <property type="entry name" value="EGF"/>
</dbReference>
<dbReference type="PANTHER" id="PTHR46513">
    <property type="entry name" value="VITELLOGENIN RECEPTOR-LIKE PROTEIN-RELATED-RELATED"/>
    <property type="match status" value="1"/>
</dbReference>
<dbReference type="EMBL" id="AHAT01034943">
    <property type="status" value="NOT_ANNOTATED_CDS"/>
    <property type="molecule type" value="Genomic_DNA"/>
</dbReference>
<evidence type="ECO:0000259" key="17">
    <source>
        <dbReference type="PROSITE" id="PS50993"/>
    </source>
</evidence>
<dbReference type="EMBL" id="AHAT01034945">
    <property type="status" value="NOT_ANNOTATED_CDS"/>
    <property type="molecule type" value="Genomic_DNA"/>
</dbReference>
<feature type="disulfide bond" evidence="13">
    <location>
        <begin position="901"/>
        <end position="908"/>
    </location>
</feature>
<dbReference type="Gene3D" id="2.120.10.30">
    <property type="entry name" value="TolB, C-terminal domain"/>
    <property type="match status" value="1"/>
</dbReference>
<comment type="caution">
    <text evidence="12">Lacks conserved residue(s) required for the propagation of feature annotation.</text>
</comment>
<evidence type="ECO:0000259" key="19">
    <source>
        <dbReference type="PROSITE" id="PS51220"/>
    </source>
</evidence>
<dbReference type="SMART" id="SM00211">
    <property type="entry name" value="TY"/>
    <property type="match status" value="1"/>
</dbReference>
<dbReference type="InterPro" id="IPR000033">
    <property type="entry name" value="LDLR_classB_rpt"/>
</dbReference>
<evidence type="ECO:0000256" key="12">
    <source>
        <dbReference type="PROSITE-ProRule" id="PRU00076"/>
    </source>
</evidence>
<keyword evidence="8" id="KW-0084">Basement membrane</keyword>
<evidence type="ECO:0000256" key="4">
    <source>
        <dbReference type="ARBA" id="ARBA00022536"/>
    </source>
</evidence>
<comment type="subcellular location">
    <subcellularLocation>
        <location evidence="1">Secreted</location>
        <location evidence="1">Extracellular space</location>
        <location evidence="1">Extracellular matrix</location>
        <location evidence="1">Basement membrane</location>
    </subcellularLocation>
</comment>
<dbReference type="InterPro" id="IPR050778">
    <property type="entry name" value="Cueball_EGF_LRP_Nidogen"/>
</dbReference>
<name>W5NFR3_LEPOC</name>
<evidence type="ECO:0000256" key="5">
    <source>
        <dbReference type="ARBA" id="ARBA00022729"/>
    </source>
</evidence>
<reference evidence="20" key="3">
    <citation type="submission" date="2025-09" db="UniProtKB">
        <authorList>
            <consortium name="Ensembl"/>
        </authorList>
    </citation>
    <scope>IDENTIFICATION</scope>
</reference>
<evidence type="ECO:0000256" key="7">
    <source>
        <dbReference type="ARBA" id="ARBA00022837"/>
    </source>
</evidence>
<feature type="signal peptide" evidence="15">
    <location>
        <begin position="1"/>
        <end position="29"/>
    </location>
</feature>
<dbReference type="Pfam" id="PF00086">
    <property type="entry name" value="Thyroglobulin_1"/>
    <property type="match status" value="1"/>
</dbReference>
<dbReference type="InterPro" id="IPR018097">
    <property type="entry name" value="EGF_Ca-bd_CS"/>
</dbReference>
<evidence type="ECO:0000256" key="3">
    <source>
        <dbReference type="ARBA" id="ARBA00022530"/>
    </source>
</evidence>
<dbReference type="GO" id="GO:0005604">
    <property type="term" value="C:basement membrane"/>
    <property type="evidence" value="ECO:0007669"/>
    <property type="project" value="UniProtKB-SubCell"/>
</dbReference>
<evidence type="ECO:0000256" key="11">
    <source>
        <dbReference type="ARBA" id="ARBA00023180"/>
    </source>
</evidence>
<dbReference type="InterPro" id="IPR009030">
    <property type="entry name" value="Growth_fac_rcpt_cys_sf"/>
</dbReference>
<dbReference type="SMART" id="SM00539">
    <property type="entry name" value="NIDO"/>
    <property type="match status" value="1"/>
</dbReference>
<dbReference type="Proteomes" id="UP000018468">
    <property type="component" value="Linkage group LG16"/>
</dbReference>
<evidence type="ECO:0000256" key="8">
    <source>
        <dbReference type="ARBA" id="ARBA00022869"/>
    </source>
</evidence>
<dbReference type="SUPFAM" id="SSF63825">
    <property type="entry name" value="YWTD domain"/>
    <property type="match status" value="1"/>
</dbReference>
<dbReference type="GO" id="GO:0005509">
    <property type="term" value="F:calcium ion binding"/>
    <property type="evidence" value="ECO:0007669"/>
    <property type="project" value="InterPro"/>
</dbReference>
<dbReference type="PROSITE" id="PS51162">
    <property type="entry name" value="THYROGLOBULIN_1_2"/>
    <property type="match status" value="1"/>
</dbReference>
<dbReference type="EMBL" id="AHAT01034950">
    <property type="status" value="NOT_ANNOTATED_CDS"/>
    <property type="molecule type" value="Genomic_DNA"/>
</dbReference>
<evidence type="ECO:0000313" key="20">
    <source>
        <dbReference type="Ensembl" id="ENSLOCP00000019472.1"/>
    </source>
</evidence>
<feature type="domain" description="Thyroglobulin type-1" evidence="18">
    <location>
        <begin position="856"/>
        <end position="932"/>
    </location>
</feature>
<feature type="chain" id="PRO_5004867566" evidence="15">
    <location>
        <begin position="30"/>
        <end position="1256"/>
    </location>
</feature>
<feature type="region of interest" description="Disordered" evidence="14">
    <location>
        <begin position="285"/>
        <end position="354"/>
    </location>
</feature>
<dbReference type="CDD" id="cd00054">
    <property type="entry name" value="EGF_CA"/>
    <property type="match status" value="2"/>
</dbReference>
<dbReference type="SMART" id="SM00181">
    <property type="entry name" value="EGF"/>
    <property type="match status" value="4"/>
</dbReference>
<evidence type="ECO:0000256" key="13">
    <source>
        <dbReference type="PROSITE-ProRule" id="PRU00500"/>
    </source>
</evidence>
<accession>W5NFR3</accession>
<dbReference type="PROSITE" id="PS00010">
    <property type="entry name" value="ASX_HYDROXYL"/>
    <property type="match status" value="2"/>
</dbReference>
<keyword evidence="5 15" id="KW-0732">Signal</keyword>
<dbReference type="PROSITE" id="PS01186">
    <property type="entry name" value="EGF_2"/>
    <property type="match status" value="3"/>
</dbReference>
<feature type="domain" description="NIDO" evidence="19">
    <location>
        <begin position="102"/>
        <end position="268"/>
    </location>
</feature>
<evidence type="ECO:0000256" key="15">
    <source>
        <dbReference type="SAM" id="SignalP"/>
    </source>
</evidence>
<dbReference type="OMA" id="XLGSPEG"/>
<dbReference type="Pfam" id="PF07474">
    <property type="entry name" value="G2F"/>
    <property type="match status" value="1"/>
</dbReference>
<dbReference type="EMBL" id="AHAT01034948">
    <property type="status" value="NOT_ANNOTATED_CDS"/>
    <property type="molecule type" value="Genomic_DNA"/>
</dbReference>
<keyword evidence="7" id="KW-0106">Calcium</keyword>
<dbReference type="Gene3D" id="4.10.800.10">
    <property type="entry name" value="Thyroglobulin type-1"/>
    <property type="match status" value="1"/>
</dbReference>
<dbReference type="EMBL" id="AHAT01034947">
    <property type="status" value="NOT_ANNOTATED_CDS"/>
    <property type="molecule type" value="Genomic_DNA"/>
</dbReference>
<evidence type="ECO:0000259" key="18">
    <source>
        <dbReference type="PROSITE" id="PS51162"/>
    </source>
</evidence>
<dbReference type="PROSITE" id="PS01187">
    <property type="entry name" value="EGF_CA"/>
    <property type="match status" value="1"/>
</dbReference>
<dbReference type="SUPFAM" id="SSF57184">
    <property type="entry name" value="Growth factor receptor domain"/>
    <property type="match status" value="2"/>
</dbReference>
<evidence type="ECO:0000259" key="16">
    <source>
        <dbReference type="PROSITE" id="PS50026"/>
    </source>
</evidence>
<dbReference type="SMART" id="SM00179">
    <property type="entry name" value="EGF_CA"/>
    <property type="match status" value="3"/>
</dbReference>
<dbReference type="SUPFAM" id="SSF54511">
    <property type="entry name" value="GFP-like"/>
    <property type="match status" value="1"/>
</dbReference>
<reference evidence="20" key="2">
    <citation type="submission" date="2025-08" db="UniProtKB">
        <authorList>
            <consortium name="Ensembl"/>
        </authorList>
    </citation>
    <scope>IDENTIFICATION</scope>
</reference>
<dbReference type="FunFam" id="2.10.25.10:FF:000038">
    <property type="entry name" value="Fibrillin 2"/>
    <property type="match status" value="1"/>
</dbReference>
<evidence type="ECO:0000256" key="6">
    <source>
        <dbReference type="ARBA" id="ARBA00022737"/>
    </source>
</evidence>
<dbReference type="Ensembl" id="ENSLOCT00000019504.1">
    <property type="protein sequence ID" value="ENSLOCP00000019472.1"/>
    <property type="gene ID" value="ENSLOCG00000015814.1"/>
</dbReference>
<dbReference type="GO" id="GO:0007160">
    <property type="term" value="P:cell-matrix adhesion"/>
    <property type="evidence" value="ECO:0007669"/>
    <property type="project" value="InterPro"/>
</dbReference>
<protein>
    <submittedName>
        <fullName evidence="20">Nidogen 1</fullName>
    </submittedName>
</protein>
<dbReference type="Pfam" id="PF06119">
    <property type="entry name" value="NIDO"/>
    <property type="match status" value="1"/>
</dbReference>